<protein>
    <submittedName>
        <fullName evidence="5">Uncharacterized protein</fullName>
    </submittedName>
</protein>
<dbReference type="GeneTree" id="ENSGT00950000182869"/>
<keyword evidence="2" id="KW-1134">Transmembrane beta strand</keyword>
<evidence type="ECO:0000313" key="6">
    <source>
        <dbReference type="Proteomes" id="UP000314987"/>
    </source>
</evidence>
<dbReference type="InterPro" id="IPR023614">
    <property type="entry name" value="Porin_dom_sf"/>
</dbReference>
<evidence type="ECO:0000256" key="4">
    <source>
        <dbReference type="SAM" id="Phobius"/>
    </source>
</evidence>
<evidence type="ECO:0000313" key="5">
    <source>
        <dbReference type="Ensembl" id="ENSVURP00010007044.1"/>
    </source>
</evidence>
<dbReference type="STRING" id="29139.ENSVURP00010007044"/>
<dbReference type="InterPro" id="IPR027246">
    <property type="entry name" value="Porin_Euk/Tom40"/>
</dbReference>
<dbReference type="AlphaFoldDB" id="A0A4X2K505"/>
<evidence type="ECO:0000256" key="2">
    <source>
        <dbReference type="ARBA" id="ARBA00022452"/>
    </source>
</evidence>
<reference evidence="6" key="1">
    <citation type="submission" date="2018-12" db="EMBL/GenBank/DDBJ databases">
        <authorList>
            <person name="Yazar S."/>
        </authorList>
    </citation>
    <scope>NUCLEOTIDE SEQUENCE [LARGE SCALE GENOMIC DNA]</scope>
</reference>
<sequence>MFCNDDKRDVFNKCYTFDMVKIYLKTKSSSGMEFSTYLHSYTGTGKASGNLETKYKIYDCELTFIQKWNRDNILGKEISTENKLKEIWSLNADQSILFSLFFFLIFFPFCVDSSFTLLTWKYI</sequence>
<organism evidence="5 6">
    <name type="scientific">Vombatus ursinus</name>
    <name type="common">Common wombat</name>
    <dbReference type="NCBI Taxonomy" id="29139"/>
    <lineage>
        <taxon>Eukaryota</taxon>
        <taxon>Metazoa</taxon>
        <taxon>Chordata</taxon>
        <taxon>Craniata</taxon>
        <taxon>Vertebrata</taxon>
        <taxon>Euteleostomi</taxon>
        <taxon>Mammalia</taxon>
        <taxon>Metatheria</taxon>
        <taxon>Diprotodontia</taxon>
        <taxon>Vombatidae</taxon>
        <taxon>Vombatus</taxon>
    </lineage>
</organism>
<reference evidence="5" key="2">
    <citation type="submission" date="2025-08" db="UniProtKB">
        <authorList>
            <consortium name="Ensembl"/>
        </authorList>
    </citation>
    <scope>IDENTIFICATION</scope>
</reference>
<dbReference type="Proteomes" id="UP000314987">
    <property type="component" value="Unassembled WGS sequence"/>
</dbReference>
<name>A0A4X2K505_VOMUR</name>
<dbReference type="Gene3D" id="2.40.160.10">
    <property type="entry name" value="Porin"/>
    <property type="match status" value="1"/>
</dbReference>
<feature type="transmembrane region" description="Helical" evidence="4">
    <location>
        <begin position="96"/>
        <end position="120"/>
    </location>
</feature>
<dbReference type="GO" id="GO:0055085">
    <property type="term" value="P:transmembrane transport"/>
    <property type="evidence" value="ECO:0007669"/>
    <property type="project" value="InterPro"/>
</dbReference>
<dbReference type="Pfam" id="PF01459">
    <property type="entry name" value="Porin_3"/>
    <property type="match status" value="1"/>
</dbReference>
<keyword evidence="4" id="KW-0472">Membrane</keyword>
<keyword evidence="3" id="KW-1000">Mitochondrion outer membrane</keyword>
<keyword evidence="4" id="KW-1133">Transmembrane helix</keyword>
<evidence type="ECO:0000256" key="1">
    <source>
        <dbReference type="ARBA" id="ARBA00004294"/>
    </source>
</evidence>
<dbReference type="Ensembl" id="ENSVURT00010007956.1">
    <property type="protein sequence ID" value="ENSVURP00010007044.1"/>
    <property type="gene ID" value="ENSVURG00010005463.1"/>
</dbReference>
<dbReference type="GO" id="GO:0005741">
    <property type="term" value="C:mitochondrial outer membrane"/>
    <property type="evidence" value="ECO:0007669"/>
    <property type="project" value="UniProtKB-SubCell"/>
</dbReference>
<proteinExistence type="predicted"/>
<keyword evidence="3" id="KW-0496">Mitochondrion</keyword>
<comment type="subcellular location">
    <subcellularLocation>
        <location evidence="1">Mitochondrion outer membrane</location>
    </subcellularLocation>
</comment>
<reference evidence="5" key="3">
    <citation type="submission" date="2025-09" db="UniProtKB">
        <authorList>
            <consortium name="Ensembl"/>
        </authorList>
    </citation>
    <scope>IDENTIFICATION</scope>
</reference>
<keyword evidence="4" id="KW-0812">Transmembrane</keyword>
<evidence type="ECO:0000256" key="3">
    <source>
        <dbReference type="ARBA" id="ARBA00022787"/>
    </source>
</evidence>
<dbReference type="OMA" id="VKIDMRT"/>
<keyword evidence="6" id="KW-1185">Reference proteome</keyword>
<accession>A0A4X2K505</accession>